<sequence>MAIVYSSPVLAEESDVIDLSSPKAALEGFFESSDELIEHWRNETLDSQAGMKAYFQSAKVLDLSLVPNRSRQVVVMERIILLREILDRITGLDISALPDAQMVTENEISHWRVANTDLVLVKQTEGDLKGLFLFSETSVQKLSYWYHFIHNLPYVVSDRENYYDEFLVSPGPLLSRDFILSLDEKYHRIALSLPVWQWIALGLMALVSWGFLRFVSYIATSWNAWKAQTTERIGWRIGHIIALMSAALWLLLLRTIIDDGIWLSGVVYQTLAILFLIVQFVLIGWLVMALINHAALLFAHRKSTTEHIDTSLITVLARIFGVIVVILIGLYGIEFMGYSISPLLAGLGVGGLALALAVRPLLENVINGLTLYADGGIKTGDLCRYGDNLGVIENIGLRSTRIRTLERSVITIPNSELANIEIDNLDRRDKRRMDHTLMLRPELSMGQLKVLLVNLRRIFLQHPKVEEEPVRVRFLGVGSYALEIGIVIYIRSKVHDEFLSIQEELLFAVLEQVDLVGAKLAYANQRQSAGDVEAIEQDKKEKADETVAQWVEAENYPFPDFSYEYKYEIKDSSIYPHRSASIRKDATNTLG</sequence>
<comment type="similarity">
    <text evidence="2">Belongs to the MscS (TC 1.A.23) family.</text>
</comment>
<comment type="subcellular location">
    <subcellularLocation>
        <location evidence="1">Membrane</location>
        <topology evidence="1">Multi-pass membrane protein</topology>
    </subcellularLocation>
</comment>
<feature type="transmembrane region" description="Helical" evidence="6">
    <location>
        <begin position="272"/>
        <end position="299"/>
    </location>
</feature>
<dbReference type="PANTHER" id="PTHR30566">
    <property type="entry name" value="YNAI-RELATED MECHANOSENSITIVE ION CHANNEL"/>
    <property type="match status" value="1"/>
</dbReference>
<dbReference type="RefSeq" id="WP_131416311.1">
    <property type="nucleotide sequence ID" value="NZ_SJXE01000007.1"/>
</dbReference>
<evidence type="ECO:0000256" key="4">
    <source>
        <dbReference type="ARBA" id="ARBA00022989"/>
    </source>
</evidence>
<dbReference type="InterPro" id="IPR023408">
    <property type="entry name" value="MscS_beta-dom_sf"/>
</dbReference>
<dbReference type="Gene3D" id="1.10.287.1260">
    <property type="match status" value="1"/>
</dbReference>
<proteinExistence type="inferred from homology"/>
<dbReference type="Pfam" id="PF00924">
    <property type="entry name" value="MS_channel_2nd"/>
    <property type="match status" value="1"/>
</dbReference>
<reference evidence="8 9" key="1">
    <citation type="submission" date="2019-02" db="EMBL/GenBank/DDBJ databases">
        <title>Corallincola luteus sp. nov., a marine bacterium isolated from surface sediment of Bohai Sea in China.</title>
        <authorList>
            <person name="Ren Q."/>
        </authorList>
    </citation>
    <scope>NUCLEOTIDE SEQUENCE [LARGE SCALE GENOMIC DNA]</scope>
    <source>
        <strain evidence="8 9">DASS28</strain>
    </source>
</reference>
<feature type="transmembrane region" description="Helical" evidence="6">
    <location>
        <begin position="195"/>
        <end position="212"/>
    </location>
</feature>
<dbReference type="SUPFAM" id="SSF82861">
    <property type="entry name" value="Mechanosensitive channel protein MscS (YggB), transmembrane region"/>
    <property type="match status" value="1"/>
</dbReference>
<evidence type="ECO:0000259" key="7">
    <source>
        <dbReference type="Pfam" id="PF00924"/>
    </source>
</evidence>
<keyword evidence="3 6" id="KW-0812">Transmembrane</keyword>
<evidence type="ECO:0000256" key="6">
    <source>
        <dbReference type="SAM" id="Phobius"/>
    </source>
</evidence>
<accession>A0ABY2AIC2</accession>
<dbReference type="Proteomes" id="UP000292554">
    <property type="component" value="Unassembled WGS sequence"/>
</dbReference>
<gene>
    <name evidence="8" type="ORF">EZV61_13820</name>
</gene>
<keyword evidence="5 6" id="KW-0472">Membrane</keyword>
<dbReference type="PANTHER" id="PTHR30566:SF5">
    <property type="entry name" value="MECHANOSENSITIVE ION CHANNEL PROTEIN 1, MITOCHONDRIAL-RELATED"/>
    <property type="match status" value="1"/>
</dbReference>
<evidence type="ECO:0000256" key="3">
    <source>
        <dbReference type="ARBA" id="ARBA00022692"/>
    </source>
</evidence>
<evidence type="ECO:0000256" key="2">
    <source>
        <dbReference type="ARBA" id="ARBA00008017"/>
    </source>
</evidence>
<protein>
    <submittedName>
        <fullName evidence="8">Mechanosensitive ion channel family protein</fullName>
    </submittedName>
</protein>
<feature type="transmembrane region" description="Helical" evidence="6">
    <location>
        <begin position="339"/>
        <end position="358"/>
    </location>
</feature>
<organism evidence="8 9">
    <name type="scientific">Corallincola luteus</name>
    <dbReference type="NCBI Taxonomy" id="1775177"/>
    <lineage>
        <taxon>Bacteria</taxon>
        <taxon>Pseudomonadati</taxon>
        <taxon>Pseudomonadota</taxon>
        <taxon>Gammaproteobacteria</taxon>
        <taxon>Alteromonadales</taxon>
        <taxon>Psychromonadaceae</taxon>
        <taxon>Corallincola</taxon>
    </lineage>
</organism>
<evidence type="ECO:0000313" key="8">
    <source>
        <dbReference type="EMBL" id="TCI02430.1"/>
    </source>
</evidence>
<comment type="caution">
    <text evidence="8">The sequence shown here is derived from an EMBL/GenBank/DDBJ whole genome shotgun (WGS) entry which is preliminary data.</text>
</comment>
<dbReference type="Gene3D" id="2.30.30.60">
    <property type="match status" value="1"/>
</dbReference>
<feature type="domain" description="Mechanosensitive ion channel MscS" evidence="7">
    <location>
        <begin position="361"/>
        <end position="426"/>
    </location>
</feature>
<dbReference type="EMBL" id="SJXE01000007">
    <property type="protein sequence ID" value="TCI02430.1"/>
    <property type="molecule type" value="Genomic_DNA"/>
</dbReference>
<name>A0ABY2AIC2_9GAMM</name>
<dbReference type="InterPro" id="IPR006685">
    <property type="entry name" value="MscS_channel_2nd"/>
</dbReference>
<feature type="transmembrane region" description="Helical" evidence="6">
    <location>
        <begin position="311"/>
        <end position="333"/>
    </location>
</feature>
<dbReference type="InterPro" id="IPR011014">
    <property type="entry name" value="MscS_channel_TM-2"/>
</dbReference>
<evidence type="ECO:0000313" key="9">
    <source>
        <dbReference type="Proteomes" id="UP000292554"/>
    </source>
</evidence>
<keyword evidence="9" id="KW-1185">Reference proteome</keyword>
<evidence type="ECO:0000256" key="1">
    <source>
        <dbReference type="ARBA" id="ARBA00004141"/>
    </source>
</evidence>
<feature type="transmembrane region" description="Helical" evidence="6">
    <location>
        <begin position="233"/>
        <end position="252"/>
    </location>
</feature>
<dbReference type="SUPFAM" id="SSF50182">
    <property type="entry name" value="Sm-like ribonucleoproteins"/>
    <property type="match status" value="1"/>
</dbReference>
<evidence type="ECO:0000256" key="5">
    <source>
        <dbReference type="ARBA" id="ARBA00023136"/>
    </source>
</evidence>
<keyword evidence="4 6" id="KW-1133">Transmembrane helix</keyword>
<dbReference type="InterPro" id="IPR010920">
    <property type="entry name" value="LSM_dom_sf"/>
</dbReference>